<dbReference type="PROSITE" id="PS00395">
    <property type="entry name" value="ALANINE_RACEMASE"/>
    <property type="match status" value="1"/>
</dbReference>
<sequence>MNDVLKKSVPGEAAAESATVSETVAGAILTIDLGAIRQNFRRLKARLGSARCAGVVKADGYGLGAAQVATALAREDCDTFFVALLNEGIALRRSLGPVPAIHVLNGMAPGAEGEAEAAGLTAVINSVEQLAAWRTAARRAGRKLPAAIQVDSGMSRLGMAAVEVEAVAGDPRAFDGIDVTLVMSHLACADEPAHPANERQRLEFERLRKMLPKAPASLANSSGIFLGSRFHYDLARPGAALYGINPTPAEPDPLLPVVRLEAKVIQTRMLEAGAGVGYGHTFHTPAPLAAATISLGYADGWHRRAASAAWFQGVRLPFLGRVSMDSIILDISALPPGRLRAGDLVELIGPSQTVDQAAGHAGTIGYEILSSLGRRFHRRYVNG</sequence>
<evidence type="ECO:0000256" key="3">
    <source>
        <dbReference type="ARBA" id="ARBA00007880"/>
    </source>
</evidence>
<dbReference type="PRINTS" id="PR00992">
    <property type="entry name" value="ALARACEMASE"/>
</dbReference>
<evidence type="ECO:0000256" key="6">
    <source>
        <dbReference type="ARBA" id="ARBA00023235"/>
    </source>
</evidence>
<gene>
    <name evidence="11" type="primary">alr</name>
    <name evidence="11" type="ORF">CN311_25735</name>
</gene>
<dbReference type="Gene3D" id="2.40.37.10">
    <property type="entry name" value="Lyase, Ornithine Decarboxylase, Chain A, domain 1"/>
    <property type="match status" value="1"/>
</dbReference>
<dbReference type="PANTHER" id="PTHR30511:SF0">
    <property type="entry name" value="ALANINE RACEMASE, CATABOLIC-RELATED"/>
    <property type="match status" value="1"/>
</dbReference>
<organism evidence="11 12">
    <name type="scientific">Mesorhizobium sanjuanii</name>
    <dbReference type="NCBI Taxonomy" id="2037900"/>
    <lineage>
        <taxon>Bacteria</taxon>
        <taxon>Pseudomonadati</taxon>
        <taxon>Pseudomonadota</taxon>
        <taxon>Alphaproteobacteria</taxon>
        <taxon>Hyphomicrobiales</taxon>
        <taxon>Phyllobacteriaceae</taxon>
        <taxon>Mesorhizobium</taxon>
    </lineage>
</organism>
<dbReference type="SMART" id="SM01005">
    <property type="entry name" value="Ala_racemase_C"/>
    <property type="match status" value="1"/>
</dbReference>
<feature type="modified residue" description="N6-(pyridoxal phosphate)lysine" evidence="7 8">
    <location>
        <position position="57"/>
    </location>
</feature>
<evidence type="ECO:0000313" key="12">
    <source>
        <dbReference type="Proteomes" id="UP000219182"/>
    </source>
</evidence>
<reference evidence="11 12" key="1">
    <citation type="submission" date="2017-09" db="EMBL/GenBank/DDBJ databases">
        <title>Mesorhizobum sanjuanii sp. nov. isolated from nodules of Lotus tenuis in saline-alkaline lowlands of Flooding Pampa.</title>
        <authorList>
            <person name="Sannazzaro A.I."/>
            <person name="Torres Tejerizo G.A."/>
            <person name="Fontana F."/>
            <person name="Cumpa Velazquez L.M."/>
            <person name="Hansen L."/>
            <person name="Pistorio M."/>
            <person name="Estrella M.J."/>
        </authorList>
    </citation>
    <scope>NUCLEOTIDE SEQUENCE [LARGE SCALE GENOMIC DNA]</scope>
    <source>
        <strain evidence="11 12">BSA136</strain>
    </source>
</reference>
<feature type="active site" description="Proton acceptor; specific for L-alanine" evidence="7">
    <location>
        <position position="278"/>
    </location>
</feature>
<dbReference type="HAMAP" id="MF_01201">
    <property type="entry name" value="Ala_racemase"/>
    <property type="match status" value="1"/>
</dbReference>
<evidence type="ECO:0000256" key="8">
    <source>
        <dbReference type="PIRSR" id="PIRSR600821-50"/>
    </source>
</evidence>
<evidence type="ECO:0000256" key="2">
    <source>
        <dbReference type="ARBA" id="ARBA00001933"/>
    </source>
</evidence>
<feature type="binding site" evidence="7 9">
    <location>
        <position position="156"/>
    </location>
    <ligand>
        <name>substrate</name>
    </ligand>
</feature>
<accession>A0A2A6F954</accession>
<evidence type="ECO:0000259" key="10">
    <source>
        <dbReference type="SMART" id="SM01005"/>
    </source>
</evidence>
<dbReference type="GO" id="GO:0005829">
    <property type="term" value="C:cytosol"/>
    <property type="evidence" value="ECO:0007669"/>
    <property type="project" value="TreeGrafter"/>
</dbReference>
<dbReference type="InterPro" id="IPR011079">
    <property type="entry name" value="Ala_racemase_C"/>
</dbReference>
<dbReference type="RefSeq" id="WP_097576475.1">
    <property type="nucleotide sequence ID" value="NZ_NWQG01000198.1"/>
</dbReference>
<dbReference type="InterPro" id="IPR029066">
    <property type="entry name" value="PLP-binding_barrel"/>
</dbReference>
<comment type="catalytic activity">
    <reaction evidence="1 7">
        <text>L-alanine = D-alanine</text>
        <dbReference type="Rhea" id="RHEA:20249"/>
        <dbReference type="ChEBI" id="CHEBI:57416"/>
        <dbReference type="ChEBI" id="CHEBI:57972"/>
        <dbReference type="EC" id="5.1.1.1"/>
    </reaction>
</comment>
<comment type="cofactor">
    <cofactor evidence="2 7 8">
        <name>pyridoxal 5'-phosphate</name>
        <dbReference type="ChEBI" id="CHEBI:597326"/>
    </cofactor>
</comment>
<feature type="domain" description="Alanine racemase C-terminal" evidence="10">
    <location>
        <begin position="257"/>
        <end position="381"/>
    </location>
</feature>
<comment type="function">
    <text evidence="7">Catalyzes the interconversion of L-alanine and D-alanine. May also act on other amino acids.</text>
</comment>
<dbReference type="GO" id="GO:0008784">
    <property type="term" value="F:alanine racemase activity"/>
    <property type="evidence" value="ECO:0007669"/>
    <property type="project" value="UniProtKB-UniRule"/>
</dbReference>
<dbReference type="GO" id="GO:0030170">
    <property type="term" value="F:pyridoxal phosphate binding"/>
    <property type="evidence" value="ECO:0007669"/>
    <property type="project" value="UniProtKB-UniRule"/>
</dbReference>
<dbReference type="Proteomes" id="UP000219182">
    <property type="component" value="Unassembled WGS sequence"/>
</dbReference>
<evidence type="ECO:0000256" key="5">
    <source>
        <dbReference type="ARBA" id="ARBA00022898"/>
    </source>
</evidence>
<evidence type="ECO:0000256" key="1">
    <source>
        <dbReference type="ARBA" id="ARBA00000316"/>
    </source>
</evidence>
<keyword evidence="5 7" id="KW-0663">Pyridoxal phosphate</keyword>
<keyword evidence="12" id="KW-1185">Reference proteome</keyword>
<comment type="similarity">
    <text evidence="3 7">Belongs to the alanine racemase family.</text>
</comment>
<feature type="binding site" evidence="7 9">
    <location>
        <position position="324"/>
    </location>
    <ligand>
        <name>substrate</name>
    </ligand>
</feature>
<dbReference type="AlphaFoldDB" id="A0A2A6F954"/>
<dbReference type="GO" id="GO:0030632">
    <property type="term" value="P:D-alanine biosynthetic process"/>
    <property type="evidence" value="ECO:0007669"/>
    <property type="project" value="UniProtKB-UniRule"/>
</dbReference>
<name>A0A2A6F954_9HYPH</name>
<keyword evidence="6 7" id="KW-0413">Isomerase</keyword>
<evidence type="ECO:0000256" key="9">
    <source>
        <dbReference type="PIRSR" id="PIRSR600821-52"/>
    </source>
</evidence>
<dbReference type="UniPathway" id="UPA00042">
    <property type="reaction ID" value="UER00497"/>
</dbReference>
<dbReference type="EC" id="5.1.1.1" evidence="4 7"/>
<feature type="active site" description="Proton acceptor; specific for D-alanine" evidence="7">
    <location>
        <position position="57"/>
    </location>
</feature>
<dbReference type="InterPro" id="IPR020622">
    <property type="entry name" value="Ala_racemase_pyridoxalP-BS"/>
</dbReference>
<comment type="caution">
    <text evidence="11">The sequence shown here is derived from an EMBL/GenBank/DDBJ whole genome shotgun (WGS) entry which is preliminary data.</text>
</comment>
<dbReference type="SUPFAM" id="SSF51419">
    <property type="entry name" value="PLP-binding barrel"/>
    <property type="match status" value="1"/>
</dbReference>
<evidence type="ECO:0000313" key="11">
    <source>
        <dbReference type="EMBL" id="PDQ18235.1"/>
    </source>
</evidence>
<comment type="pathway">
    <text evidence="7">Amino-acid biosynthesis; D-alanine biosynthesis; D-alanine from L-alanine: step 1/1.</text>
</comment>
<evidence type="ECO:0000256" key="7">
    <source>
        <dbReference type="HAMAP-Rule" id="MF_01201"/>
    </source>
</evidence>
<dbReference type="PANTHER" id="PTHR30511">
    <property type="entry name" value="ALANINE RACEMASE"/>
    <property type="match status" value="1"/>
</dbReference>
<dbReference type="Gene3D" id="3.20.20.10">
    <property type="entry name" value="Alanine racemase"/>
    <property type="match status" value="1"/>
</dbReference>
<dbReference type="CDD" id="cd00430">
    <property type="entry name" value="PLPDE_III_AR"/>
    <property type="match status" value="1"/>
</dbReference>
<evidence type="ECO:0000256" key="4">
    <source>
        <dbReference type="ARBA" id="ARBA00013089"/>
    </source>
</evidence>
<dbReference type="EMBL" id="NWQG01000198">
    <property type="protein sequence ID" value="PDQ18235.1"/>
    <property type="molecule type" value="Genomic_DNA"/>
</dbReference>
<proteinExistence type="inferred from homology"/>
<dbReference type="NCBIfam" id="TIGR00492">
    <property type="entry name" value="alr"/>
    <property type="match status" value="1"/>
</dbReference>
<dbReference type="Pfam" id="PF00842">
    <property type="entry name" value="Ala_racemase_C"/>
    <property type="match status" value="1"/>
</dbReference>
<protein>
    <recommendedName>
        <fullName evidence="4 7">Alanine racemase</fullName>
        <ecNumber evidence="4 7">5.1.1.1</ecNumber>
    </recommendedName>
</protein>
<dbReference type="InterPro" id="IPR001608">
    <property type="entry name" value="Ala_racemase_N"/>
</dbReference>
<dbReference type="InterPro" id="IPR009006">
    <property type="entry name" value="Ala_racemase/Decarboxylase_C"/>
</dbReference>
<dbReference type="InterPro" id="IPR000821">
    <property type="entry name" value="Ala_racemase"/>
</dbReference>
<dbReference type="SUPFAM" id="SSF50621">
    <property type="entry name" value="Alanine racemase C-terminal domain-like"/>
    <property type="match status" value="1"/>
</dbReference>
<dbReference type="Pfam" id="PF01168">
    <property type="entry name" value="Ala_racemase_N"/>
    <property type="match status" value="1"/>
</dbReference>